<feature type="transmembrane region" description="Helical" evidence="5">
    <location>
        <begin position="143"/>
        <end position="162"/>
    </location>
</feature>
<organism evidence="7">
    <name type="scientific">freshwater metagenome</name>
    <dbReference type="NCBI Taxonomy" id="449393"/>
    <lineage>
        <taxon>unclassified sequences</taxon>
        <taxon>metagenomes</taxon>
        <taxon>ecological metagenomes</taxon>
    </lineage>
</organism>
<dbReference type="Pfam" id="PF00510">
    <property type="entry name" value="COX3"/>
    <property type="match status" value="1"/>
</dbReference>
<evidence type="ECO:0000256" key="5">
    <source>
        <dbReference type="SAM" id="Phobius"/>
    </source>
</evidence>
<dbReference type="Gene3D" id="1.20.120.80">
    <property type="entry name" value="Cytochrome c oxidase, subunit III, four-helix bundle"/>
    <property type="match status" value="1"/>
</dbReference>
<accession>A0A6J7A9B0</accession>
<dbReference type="GO" id="GO:0016020">
    <property type="term" value="C:membrane"/>
    <property type="evidence" value="ECO:0007669"/>
    <property type="project" value="UniProtKB-SubCell"/>
</dbReference>
<feature type="domain" description="Heme-copper oxidase subunit III family profile" evidence="6">
    <location>
        <begin position="1"/>
        <end position="204"/>
    </location>
</feature>
<evidence type="ECO:0000256" key="1">
    <source>
        <dbReference type="ARBA" id="ARBA00004141"/>
    </source>
</evidence>
<dbReference type="EMBL" id="CAFABJ010000085">
    <property type="protein sequence ID" value="CAB4828939.1"/>
    <property type="molecule type" value="Genomic_DNA"/>
</dbReference>
<dbReference type="GO" id="GO:0004129">
    <property type="term" value="F:cytochrome-c oxidase activity"/>
    <property type="evidence" value="ECO:0007669"/>
    <property type="project" value="InterPro"/>
</dbReference>
<dbReference type="GO" id="GO:0022904">
    <property type="term" value="P:respiratory electron transport chain"/>
    <property type="evidence" value="ECO:0007669"/>
    <property type="project" value="InterPro"/>
</dbReference>
<dbReference type="SUPFAM" id="SSF81452">
    <property type="entry name" value="Cytochrome c oxidase subunit III-like"/>
    <property type="match status" value="1"/>
</dbReference>
<feature type="transmembrane region" description="Helical" evidence="5">
    <location>
        <begin position="105"/>
        <end position="123"/>
    </location>
</feature>
<dbReference type="EMBL" id="CAFBOY010000080">
    <property type="protein sequence ID" value="CAB4999728.1"/>
    <property type="molecule type" value="Genomic_DNA"/>
</dbReference>
<reference evidence="7" key="1">
    <citation type="submission" date="2020-05" db="EMBL/GenBank/DDBJ databases">
        <authorList>
            <person name="Chiriac C."/>
            <person name="Salcher M."/>
            <person name="Ghai R."/>
            <person name="Kavagutti S V."/>
        </authorList>
    </citation>
    <scope>NUCLEOTIDE SEQUENCE</scope>
</reference>
<protein>
    <submittedName>
        <fullName evidence="7">Unannotated protein</fullName>
    </submittedName>
</protein>
<keyword evidence="4 5" id="KW-0472">Membrane</keyword>
<gene>
    <name evidence="7" type="ORF">UFOPK3217_00663</name>
    <name evidence="8" type="ORF">UFOPK4022_00665</name>
</gene>
<dbReference type="InterPro" id="IPR013833">
    <property type="entry name" value="Cyt_c_oxidase_su3_a-hlx"/>
</dbReference>
<evidence type="ECO:0000256" key="4">
    <source>
        <dbReference type="ARBA" id="ARBA00023136"/>
    </source>
</evidence>
<evidence type="ECO:0000256" key="3">
    <source>
        <dbReference type="ARBA" id="ARBA00022989"/>
    </source>
</evidence>
<keyword evidence="2 5" id="KW-0812">Transmembrane</keyword>
<evidence type="ECO:0000313" key="7">
    <source>
        <dbReference type="EMBL" id="CAB4828939.1"/>
    </source>
</evidence>
<name>A0A6J7A9B0_9ZZZZ</name>
<dbReference type="PROSITE" id="PS50253">
    <property type="entry name" value="COX3"/>
    <property type="match status" value="1"/>
</dbReference>
<evidence type="ECO:0000259" key="6">
    <source>
        <dbReference type="PROSITE" id="PS50253"/>
    </source>
</evidence>
<evidence type="ECO:0000313" key="8">
    <source>
        <dbReference type="EMBL" id="CAB4999728.1"/>
    </source>
</evidence>
<feature type="transmembrane region" description="Helical" evidence="5">
    <location>
        <begin position="25"/>
        <end position="48"/>
    </location>
</feature>
<dbReference type="InterPro" id="IPR035973">
    <property type="entry name" value="Cyt_c_oxidase_su3-like_sf"/>
</dbReference>
<sequence>MSLDTHAHSNPHHEHPDVVGGRNRLGVILLIVADVAFALSMVFTYFYLKAQNVNDMWLPAATEENPAIAAVSSSGAWKISAVAAVGLLAHFIALRNVRQGNQSGLKTFGLVAFLASIVAIVLQVQQFGAVPFTFYNGAYASCWYMFAILNMVHLLLTAFIALGNWNRSRLGIYKADHWHVDIVNVWWVWMVVSSLLGAFSLSFT</sequence>
<keyword evidence="3 5" id="KW-1133">Transmembrane helix</keyword>
<evidence type="ECO:0000256" key="2">
    <source>
        <dbReference type="ARBA" id="ARBA00022692"/>
    </source>
</evidence>
<proteinExistence type="predicted"/>
<dbReference type="InterPro" id="IPR000298">
    <property type="entry name" value="Cyt_c_oxidase-like_su3"/>
</dbReference>
<dbReference type="AlphaFoldDB" id="A0A6J7A9B0"/>
<comment type="subcellular location">
    <subcellularLocation>
        <location evidence="1">Membrane</location>
        <topology evidence="1">Multi-pass membrane protein</topology>
    </subcellularLocation>
</comment>
<feature type="transmembrane region" description="Helical" evidence="5">
    <location>
        <begin position="68"/>
        <end position="93"/>
    </location>
</feature>
<feature type="transmembrane region" description="Helical" evidence="5">
    <location>
        <begin position="183"/>
        <end position="203"/>
    </location>
</feature>